<feature type="transmembrane region" description="Helical" evidence="7">
    <location>
        <begin position="395"/>
        <end position="415"/>
    </location>
</feature>
<dbReference type="NCBIfam" id="NF037981">
    <property type="entry name" value="NCS2_1"/>
    <property type="match status" value="1"/>
</dbReference>
<feature type="transmembrane region" description="Helical" evidence="7">
    <location>
        <begin position="300"/>
        <end position="325"/>
    </location>
</feature>
<feature type="transmembrane region" description="Helical" evidence="7">
    <location>
        <begin position="156"/>
        <end position="175"/>
    </location>
</feature>
<dbReference type="InterPro" id="IPR006043">
    <property type="entry name" value="NCS2"/>
</dbReference>
<feature type="transmembrane region" description="Helical" evidence="7">
    <location>
        <begin position="225"/>
        <end position="249"/>
    </location>
</feature>
<evidence type="ECO:0000313" key="8">
    <source>
        <dbReference type="EMBL" id="RBP07990.1"/>
    </source>
</evidence>
<dbReference type="OrthoDB" id="5597247at2"/>
<name>A0A366F1X3_9BACI</name>
<evidence type="ECO:0000256" key="6">
    <source>
        <dbReference type="ARBA" id="ARBA00023136"/>
    </source>
</evidence>
<evidence type="ECO:0000256" key="5">
    <source>
        <dbReference type="ARBA" id="ARBA00022989"/>
    </source>
</evidence>
<evidence type="ECO:0000256" key="4">
    <source>
        <dbReference type="ARBA" id="ARBA00022692"/>
    </source>
</evidence>
<dbReference type="RefSeq" id="WP_113967867.1">
    <property type="nucleotide sequence ID" value="NZ_QNRJ01000001.1"/>
</dbReference>
<dbReference type="GO" id="GO:0042907">
    <property type="term" value="F:xanthine transmembrane transporter activity"/>
    <property type="evidence" value="ECO:0007669"/>
    <property type="project" value="TreeGrafter"/>
</dbReference>
<sequence>MQLFLSGLQWVAFMVAGSIAAPIAIADLFQLSPADTAGFIQRTIFVLGAASLIQALVGHKLPINEGPAGLWWGVFAIYAGFSGTLYSSHEEVLTVLQGGMIVSGVIFFILSATGLLKKLSTLFTPSITFIYLMLLILQLSGSFIKGMFGIQHEGQSLQPFVLLGSIITILLALYFSGHKRKWIQQYSIILALLSGWLVFILMGLGESVTVSDSWFSLPDVFVFGAPVFDTGVIVTSIFITFLLTTNMIASIRVMEEVMKAKGQPTYERFTKSGFASGLNQLFGGVFSAIGSVPISGSAGFVAATGMYSIIPFILGSALIMIISLIPKVMNLFASLPAPVGYAVTTVIFIKMVGLALGEYRKEENVERIHFVAGISLIVGVGAMFVPPSAFKDMPVVVASILNNGLILGTITGIIVEQFILLKNKQHPEAGRQ</sequence>
<feature type="transmembrane region" description="Helical" evidence="7">
    <location>
        <begin position="69"/>
        <end position="89"/>
    </location>
</feature>
<dbReference type="PANTHER" id="PTHR42810">
    <property type="entry name" value="PURINE PERMEASE C1399.01C-RELATED"/>
    <property type="match status" value="1"/>
</dbReference>
<gene>
    <name evidence="8" type="ORF">DET59_101359</name>
</gene>
<feature type="transmembrane region" description="Helical" evidence="7">
    <location>
        <begin position="128"/>
        <end position="150"/>
    </location>
</feature>
<feature type="transmembrane region" description="Helical" evidence="7">
    <location>
        <begin position="368"/>
        <end position="389"/>
    </location>
</feature>
<reference evidence="8 9" key="1">
    <citation type="submission" date="2018-06" db="EMBL/GenBank/DDBJ databases">
        <title>Freshwater and sediment microbial communities from various areas in North America, analyzing microbe dynamics in response to fracking.</title>
        <authorList>
            <person name="Lamendella R."/>
        </authorList>
    </citation>
    <scope>NUCLEOTIDE SEQUENCE [LARGE SCALE GENOMIC DNA]</scope>
    <source>
        <strain evidence="8 9">97B</strain>
    </source>
</reference>
<dbReference type="Pfam" id="PF00860">
    <property type="entry name" value="Xan_ur_permease"/>
    <property type="match status" value="1"/>
</dbReference>
<evidence type="ECO:0000256" key="7">
    <source>
        <dbReference type="SAM" id="Phobius"/>
    </source>
</evidence>
<organism evidence="8 9">
    <name type="scientific">Rossellomorea aquimaris</name>
    <dbReference type="NCBI Taxonomy" id="189382"/>
    <lineage>
        <taxon>Bacteria</taxon>
        <taxon>Bacillati</taxon>
        <taxon>Bacillota</taxon>
        <taxon>Bacilli</taxon>
        <taxon>Bacillales</taxon>
        <taxon>Bacillaceae</taxon>
        <taxon>Rossellomorea</taxon>
    </lineage>
</organism>
<evidence type="ECO:0000256" key="2">
    <source>
        <dbReference type="ARBA" id="ARBA00008821"/>
    </source>
</evidence>
<evidence type="ECO:0000256" key="1">
    <source>
        <dbReference type="ARBA" id="ARBA00004141"/>
    </source>
</evidence>
<dbReference type="PANTHER" id="PTHR42810:SF1">
    <property type="entry name" value="PURINE PERMEASE YWDJ-RELATED"/>
    <property type="match status" value="1"/>
</dbReference>
<comment type="similarity">
    <text evidence="2">Belongs to the nucleobase:cation symporter-2 (NCS2) (TC 2.A.40) family.</text>
</comment>
<keyword evidence="5 7" id="KW-1133">Transmembrane helix</keyword>
<dbReference type="Proteomes" id="UP000252118">
    <property type="component" value="Unassembled WGS sequence"/>
</dbReference>
<feature type="transmembrane region" description="Helical" evidence="7">
    <location>
        <begin position="39"/>
        <end position="57"/>
    </location>
</feature>
<proteinExistence type="inferred from homology"/>
<comment type="caution">
    <text evidence="8">The sequence shown here is derived from an EMBL/GenBank/DDBJ whole genome shotgun (WGS) entry which is preliminary data.</text>
</comment>
<evidence type="ECO:0000256" key="3">
    <source>
        <dbReference type="ARBA" id="ARBA00022448"/>
    </source>
</evidence>
<accession>A0A366F1X3</accession>
<keyword evidence="4 7" id="KW-0812">Transmembrane</keyword>
<feature type="transmembrane region" description="Helical" evidence="7">
    <location>
        <begin position="337"/>
        <end position="356"/>
    </location>
</feature>
<keyword evidence="3" id="KW-0813">Transport</keyword>
<protein>
    <submittedName>
        <fullName evidence="8">Xanthine/uracil permease</fullName>
    </submittedName>
</protein>
<keyword evidence="6 7" id="KW-0472">Membrane</keyword>
<dbReference type="AlphaFoldDB" id="A0A366F1X3"/>
<dbReference type="EMBL" id="QNRJ01000001">
    <property type="protein sequence ID" value="RBP07990.1"/>
    <property type="molecule type" value="Genomic_DNA"/>
</dbReference>
<feature type="transmembrane region" description="Helical" evidence="7">
    <location>
        <begin position="95"/>
        <end position="116"/>
    </location>
</feature>
<comment type="subcellular location">
    <subcellularLocation>
        <location evidence="1">Membrane</location>
        <topology evidence="1">Multi-pass membrane protein</topology>
    </subcellularLocation>
</comment>
<evidence type="ECO:0000313" key="9">
    <source>
        <dbReference type="Proteomes" id="UP000252118"/>
    </source>
</evidence>
<dbReference type="GO" id="GO:0005886">
    <property type="term" value="C:plasma membrane"/>
    <property type="evidence" value="ECO:0007669"/>
    <property type="project" value="TreeGrafter"/>
</dbReference>
<feature type="transmembrane region" description="Helical" evidence="7">
    <location>
        <begin position="187"/>
        <end position="205"/>
    </location>
</feature>